<evidence type="ECO:0000256" key="4">
    <source>
        <dbReference type="ARBA" id="ARBA00022475"/>
    </source>
</evidence>
<dbReference type="InterPro" id="IPR005503">
    <property type="entry name" value="FliL"/>
</dbReference>
<evidence type="ECO:0000256" key="5">
    <source>
        <dbReference type="ARBA" id="ARBA00022500"/>
    </source>
</evidence>
<proteinExistence type="inferred from homology"/>
<keyword evidence="5 10" id="KW-0145">Chemotaxis</keyword>
<dbReference type="PANTHER" id="PTHR35091:SF2">
    <property type="entry name" value="FLAGELLAR PROTEIN FLIL"/>
    <property type="match status" value="1"/>
</dbReference>
<organism evidence="11 12">
    <name type="scientific">Noviherbaspirillum denitrificans</name>
    <dbReference type="NCBI Taxonomy" id="1968433"/>
    <lineage>
        <taxon>Bacteria</taxon>
        <taxon>Pseudomonadati</taxon>
        <taxon>Pseudomonadota</taxon>
        <taxon>Betaproteobacteria</taxon>
        <taxon>Burkholderiales</taxon>
        <taxon>Oxalobacteraceae</taxon>
        <taxon>Noviherbaspirillum</taxon>
    </lineage>
</organism>
<comment type="subcellular location">
    <subcellularLocation>
        <location evidence="10">Cell inner membrane</location>
    </subcellularLocation>
    <subcellularLocation>
        <location evidence="2">Cell membrane</location>
        <topology evidence="2">Single-pass membrane protein</topology>
    </subcellularLocation>
</comment>
<evidence type="ECO:0000313" key="12">
    <source>
        <dbReference type="Proteomes" id="UP000197535"/>
    </source>
</evidence>
<dbReference type="GO" id="GO:0071978">
    <property type="term" value="P:bacterial-type flagellum-dependent swarming motility"/>
    <property type="evidence" value="ECO:0007669"/>
    <property type="project" value="TreeGrafter"/>
</dbReference>
<evidence type="ECO:0000256" key="2">
    <source>
        <dbReference type="ARBA" id="ARBA00004162"/>
    </source>
</evidence>
<dbReference type="GO" id="GO:0006935">
    <property type="term" value="P:chemotaxis"/>
    <property type="evidence" value="ECO:0007669"/>
    <property type="project" value="UniProtKB-KW"/>
</dbReference>
<keyword evidence="12" id="KW-1185">Reference proteome</keyword>
<reference evidence="11 12" key="1">
    <citation type="submission" date="2016-02" db="EMBL/GenBank/DDBJ databases">
        <authorList>
            <person name="Wen L."/>
            <person name="He K."/>
            <person name="Yang H."/>
        </authorList>
    </citation>
    <scope>NUCLEOTIDE SEQUENCE [LARGE SCALE GENOMIC DNA]</scope>
    <source>
        <strain evidence="11 12">TSA40</strain>
    </source>
</reference>
<sequence>MDESAGGGASAPPKSKKKLFMIVGAALLVAAGGGGAWFFMGDKSGEHEAPAKHEPAKPPVFIAMDPFTVNLQPEAGDQYLQVQFTLQVADEKQVEQIKLYMPLVRSRVLMLLSSKKASEISTPEGKNKLQEEIVALIKQPFTPKSSPQGVTGVFFTSFVIQ</sequence>
<dbReference type="Pfam" id="PF03748">
    <property type="entry name" value="FliL"/>
    <property type="match status" value="1"/>
</dbReference>
<dbReference type="Proteomes" id="UP000197535">
    <property type="component" value="Unassembled WGS sequence"/>
</dbReference>
<dbReference type="AlphaFoldDB" id="A0A254T880"/>
<accession>A0A254T880</accession>
<keyword evidence="11" id="KW-0966">Cell projection</keyword>
<feature type="transmembrane region" description="Helical" evidence="10">
    <location>
        <begin position="19"/>
        <end position="40"/>
    </location>
</feature>
<evidence type="ECO:0000256" key="1">
    <source>
        <dbReference type="ARBA" id="ARBA00002254"/>
    </source>
</evidence>
<keyword evidence="9 10" id="KW-0472">Membrane</keyword>
<evidence type="ECO:0000313" key="11">
    <source>
        <dbReference type="EMBL" id="OWW18860.1"/>
    </source>
</evidence>
<keyword evidence="10" id="KW-0997">Cell inner membrane</keyword>
<dbReference type="NCBIfam" id="NF005435">
    <property type="entry name" value="PRK07021.1"/>
    <property type="match status" value="1"/>
</dbReference>
<evidence type="ECO:0000256" key="7">
    <source>
        <dbReference type="ARBA" id="ARBA00022779"/>
    </source>
</evidence>
<comment type="function">
    <text evidence="1 10">Controls the rotational direction of flagella during chemotaxis.</text>
</comment>
<dbReference type="GO" id="GO:0005886">
    <property type="term" value="C:plasma membrane"/>
    <property type="evidence" value="ECO:0007669"/>
    <property type="project" value="UniProtKB-SubCell"/>
</dbReference>
<keyword evidence="8 10" id="KW-1133">Transmembrane helix</keyword>
<evidence type="ECO:0000256" key="6">
    <source>
        <dbReference type="ARBA" id="ARBA00022692"/>
    </source>
</evidence>
<evidence type="ECO:0000256" key="8">
    <source>
        <dbReference type="ARBA" id="ARBA00022989"/>
    </source>
</evidence>
<comment type="similarity">
    <text evidence="3 10">Belongs to the FliL family.</text>
</comment>
<protein>
    <recommendedName>
        <fullName evidence="10">Flagellar protein FliL</fullName>
    </recommendedName>
</protein>
<dbReference type="PANTHER" id="PTHR35091">
    <property type="entry name" value="FLAGELLAR PROTEIN FLIL"/>
    <property type="match status" value="1"/>
</dbReference>
<name>A0A254T880_9BURK</name>
<comment type="caution">
    <text evidence="11">The sequence shown here is derived from an EMBL/GenBank/DDBJ whole genome shotgun (WGS) entry which is preliminary data.</text>
</comment>
<keyword evidence="6 10" id="KW-0812">Transmembrane</keyword>
<keyword evidence="11" id="KW-0282">Flagellum</keyword>
<gene>
    <name evidence="11" type="ORF">AYR66_04425</name>
</gene>
<evidence type="ECO:0000256" key="10">
    <source>
        <dbReference type="RuleBase" id="RU364125"/>
    </source>
</evidence>
<evidence type="ECO:0000256" key="9">
    <source>
        <dbReference type="ARBA" id="ARBA00023136"/>
    </source>
</evidence>
<dbReference type="GO" id="GO:0009425">
    <property type="term" value="C:bacterial-type flagellum basal body"/>
    <property type="evidence" value="ECO:0007669"/>
    <property type="project" value="InterPro"/>
</dbReference>
<evidence type="ECO:0000256" key="3">
    <source>
        <dbReference type="ARBA" id="ARBA00008281"/>
    </source>
</evidence>
<keyword evidence="7 10" id="KW-0283">Flagellar rotation</keyword>
<keyword evidence="4" id="KW-1003">Cell membrane</keyword>
<keyword evidence="11" id="KW-0969">Cilium</keyword>
<dbReference type="EMBL" id="LSTO01000002">
    <property type="protein sequence ID" value="OWW18860.1"/>
    <property type="molecule type" value="Genomic_DNA"/>
</dbReference>